<name>Q212I2_RHOPB</name>
<proteinExistence type="predicted"/>
<sequence>MVEQLQDRVQVCLIVVLLAVVNIGSVWFAAHSMTAIDEDRDDLVKRVDGSTALVNRASRYVERYVSSAFQMAAEVTEGNAVKFVAEIASSRKNDDAMIPGTEVGKFLDSVRAA</sequence>
<feature type="transmembrane region" description="Helical" evidence="1">
    <location>
        <begin position="12"/>
        <end position="30"/>
    </location>
</feature>
<protein>
    <submittedName>
        <fullName evidence="2">Uncharacterized protein</fullName>
    </submittedName>
</protein>
<keyword evidence="1" id="KW-1133">Transmembrane helix</keyword>
<evidence type="ECO:0000256" key="1">
    <source>
        <dbReference type="SAM" id="Phobius"/>
    </source>
</evidence>
<gene>
    <name evidence="2" type="ordered locus">RPC_3162</name>
</gene>
<dbReference type="EMBL" id="CP000301">
    <property type="protein sequence ID" value="ABD88704.1"/>
    <property type="molecule type" value="Genomic_DNA"/>
</dbReference>
<keyword evidence="1" id="KW-0812">Transmembrane</keyword>
<dbReference type="AlphaFoldDB" id="Q212I2"/>
<keyword evidence="1" id="KW-0472">Membrane</keyword>
<dbReference type="OrthoDB" id="9814362at2"/>
<dbReference type="STRING" id="316056.RPC_3162"/>
<dbReference type="KEGG" id="rpc:RPC_3162"/>
<dbReference type="RefSeq" id="WP_011473593.1">
    <property type="nucleotide sequence ID" value="NC_007925.1"/>
</dbReference>
<accession>Q212I2</accession>
<evidence type="ECO:0000313" key="2">
    <source>
        <dbReference type="EMBL" id="ABD88704.1"/>
    </source>
</evidence>
<reference evidence="2" key="1">
    <citation type="submission" date="2006-03" db="EMBL/GenBank/DDBJ databases">
        <title>Complete sequence of Rhodopseudomonas palustris BisB18.</title>
        <authorList>
            <consortium name="US DOE Joint Genome Institute"/>
            <person name="Copeland A."/>
            <person name="Lucas S."/>
            <person name="Lapidus A."/>
            <person name="Barry K."/>
            <person name="Detter J.C."/>
            <person name="Glavina del Rio T."/>
            <person name="Hammon N."/>
            <person name="Israni S."/>
            <person name="Dalin E."/>
            <person name="Tice H."/>
            <person name="Pitluck S."/>
            <person name="Chain P."/>
            <person name="Malfatti S."/>
            <person name="Shin M."/>
            <person name="Vergez L."/>
            <person name="Schmutz J."/>
            <person name="Larimer F."/>
            <person name="Land M."/>
            <person name="Hauser L."/>
            <person name="Pelletier D.A."/>
            <person name="Kyrpides N."/>
            <person name="Anderson I."/>
            <person name="Oda Y."/>
            <person name="Harwood C.S."/>
            <person name="Richardson P."/>
        </authorList>
    </citation>
    <scope>NUCLEOTIDE SEQUENCE [LARGE SCALE GENOMIC DNA]</scope>
    <source>
        <strain evidence="2">BisB18</strain>
    </source>
</reference>
<organism evidence="2">
    <name type="scientific">Rhodopseudomonas palustris (strain BisB18)</name>
    <dbReference type="NCBI Taxonomy" id="316056"/>
    <lineage>
        <taxon>Bacteria</taxon>
        <taxon>Pseudomonadati</taxon>
        <taxon>Pseudomonadota</taxon>
        <taxon>Alphaproteobacteria</taxon>
        <taxon>Hyphomicrobiales</taxon>
        <taxon>Nitrobacteraceae</taxon>
        <taxon>Rhodopseudomonas</taxon>
    </lineage>
</organism>
<dbReference type="HOGENOM" id="CLU_2131606_0_0_5"/>